<reference evidence="1 2" key="1">
    <citation type="journal article" date="2016" name="Nat. Commun.">
        <title>Thousands of microbial genomes shed light on interconnected biogeochemical processes in an aquifer system.</title>
        <authorList>
            <person name="Anantharaman K."/>
            <person name="Brown C.T."/>
            <person name="Hug L.A."/>
            <person name="Sharon I."/>
            <person name="Castelle C.J."/>
            <person name="Probst A.J."/>
            <person name="Thomas B.C."/>
            <person name="Singh A."/>
            <person name="Wilkins M.J."/>
            <person name="Karaoz U."/>
            <person name="Brodie E.L."/>
            <person name="Williams K.H."/>
            <person name="Hubbard S.S."/>
            <person name="Banfield J.F."/>
        </authorList>
    </citation>
    <scope>NUCLEOTIDE SEQUENCE [LARGE SCALE GENOMIC DNA]</scope>
</reference>
<sequence length="172" mass="19871">MRQNKKRVNSLFILQFMKNNLKNKSKESNLFPLKVNHNRTIESLVKVGKYDWSHIDISSELFPTKRKGISNITIELIHFSSRKSTKQVLQEINKNGLRPANIKEILTFGATYPKEQIKCPIVARGSMWVGSCGGHFVPCLRAGSKGRYVDLYWFGGIWDTYYRFAVVRDSKK</sequence>
<dbReference type="EMBL" id="MHNK01000019">
    <property type="protein sequence ID" value="OGZ43211.1"/>
    <property type="molecule type" value="Genomic_DNA"/>
</dbReference>
<evidence type="ECO:0000313" key="1">
    <source>
        <dbReference type="EMBL" id="OGZ43211.1"/>
    </source>
</evidence>
<evidence type="ECO:0000313" key="2">
    <source>
        <dbReference type="Proteomes" id="UP000177480"/>
    </source>
</evidence>
<name>A0A1G2G070_9BACT</name>
<proteinExistence type="predicted"/>
<accession>A0A1G2G070</accession>
<gene>
    <name evidence="1" type="ORF">A2719_00760</name>
</gene>
<comment type="caution">
    <text evidence="1">The sequence shown here is derived from an EMBL/GenBank/DDBJ whole genome shotgun (WGS) entry which is preliminary data.</text>
</comment>
<dbReference type="AlphaFoldDB" id="A0A1G2G070"/>
<protein>
    <submittedName>
        <fullName evidence="1">Uncharacterized protein</fullName>
    </submittedName>
</protein>
<dbReference type="STRING" id="1802114.A2719_00760"/>
<dbReference type="Proteomes" id="UP000177480">
    <property type="component" value="Unassembled WGS sequence"/>
</dbReference>
<organism evidence="1 2">
    <name type="scientific">Candidatus Ryanbacteria bacterium RIFCSPHIGHO2_01_FULL_45_22</name>
    <dbReference type="NCBI Taxonomy" id="1802114"/>
    <lineage>
        <taxon>Bacteria</taxon>
        <taxon>Candidatus Ryaniibacteriota</taxon>
    </lineage>
</organism>